<reference evidence="1" key="1">
    <citation type="submission" date="2021-01" db="EMBL/GenBank/DDBJ databases">
        <authorList>
            <person name="Corre E."/>
            <person name="Pelletier E."/>
            <person name="Niang G."/>
            <person name="Scheremetjew M."/>
            <person name="Finn R."/>
            <person name="Kale V."/>
            <person name="Holt S."/>
            <person name="Cochrane G."/>
            <person name="Meng A."/>
            <person name="Brown T."/>
            <person name="Cohen L."/>
        </authorList>
    </citation>
    <scope>NUCLEOTIDE SEQUENCE</scope>
    <source>
        <strain evidence="1">CCMP1510</strain>
    </source>
</reference>
<name>A0A7S3NDK5_9STRA</name>
<gene>
    <name evidence="1" type="ORF">ALAG00032_LOCUS825</name>
</gene>
<proteinExistence type="predicted"/>
<protein>
    <submittedName>
        <fullName evidence="1">Uncharacterized protein</fullName>
    </submittedName>
</protein>
<dbReference type="EMBL" id="HBIJ01001102">
    <property type="protein sequence ID" value="CAE0360096.1"/>
    <property type="molecule type" value="Transcribed_RNA"/>
</dbReference>
<dbReference type="AlphaFoldDB" id="A0A7S3NDK5"/>
<evidence type="ECO:0000313" key="1">
    <source>
        <dbReference type="EMBL" id="CAE0360096.1"/>
    </source>
</evidence>
<accession>A0A7S3NDK5</accession>
<organism evidence="1">
    <name type="scientific">Aureoumbra lagunensis</name>
    <dbReference type="NCBI Taxonomy" id="44058"/>
    <lineage>
        <taxon>Eukaryota</taxon>
        <taxon>Sar</taxon>
        <taxon>Stramenopiles</taxon>
        <taxon>Ochrophyta</taxon>
        <taxon>Pelagophyceae</taxon>
        <taxon>Pelagomonadales</taxon>
        <taxon>Aureoumbra</taxon>
    </lineage>
</organism>
<sequence length="283" mass="32689">MNAEEELKIAKEEIEKLKKTISIDLKAREGQVKRTRMLEHQLHETEEELKKRQRECILSKKKIEAFESALNAERSRRLNDLHKAYRTTGNVTQALQREREMEQRYFSTQATLDDTKNLCQTLETALDAHQQLTTKAVVDIGIQDTDIERLQAEILALKSTLLEKCDLNHSLEKKIYSQHSQIKKLQSNLTRLEKQSSRKIVHATPTNQVTFQVARSNKIQHRVLSSDHNCRTEDNRNIHTSSSSAIKKKDNLLLKSANLSEFRAHLASRHYSQYTTSPAATFT</sequence>